<reference evidence="6 7" key="1">
    <citation type="submission" date="2007-10" db="EMBL/GenBank/DDBJ databases">
        <title>Complete sequence of Desulfococcus oleovorans Hxd3.</title>
        <authorList>
            <consortium name="US DOE Joint Genome Institute"/>
            <person name="Copeland A."/>
            <person name="Lucas S."/>
            <person name="Lapidus A."/>
            <person name="Barry K."/>
            <person name="Glavina del Rio T."/>
            <person name="Dalin E."/>
            <person name="Tice H."/>
            <person name="Pitluck S."/>
            <person name="Kiss H."/>
            <person name="Brettin T."/>
            <person name="Bruce D."/>
            <person name="Detter J.C."/>
            <person name="Han C."/>
            <person name="Schmutz J."/>
            <person name="Larimer F."/>
            <person name="Land M."/>
            <person name="Hauser L."/>
            <person name="Kyrpides N."/>
            <person name="Kim E."/>
            <person name="Wawrik B."/>
            <person name="Richardson P."/>
        </authorList>
    </citation>
    <scope>NUCLEOTIDE SEQUENCE [LARGE SCALE GENOMIC DNA]</scope>
    <source>
        <strain evidence="7">DSM 6200 / JCM 39069 / Hxd3</strain>
    </source>
</reference>
<comment type="similarity">
    <text evidence="1">Belongs to the LysR transcriptional regulatory family.</text>
</comment>
<dbReference type="KEGG" id="dol:Dole_2158"/>
<dbReference type="HOGENOM" id="CLU_039613_6_1_7"/>
<protein>
    <submittedName>
        <fullName evidence="6">Transcriptional regulator, LysR family</fullName>
    </submittedName>
</protein>
<dbReference type="InterPro" id="IPR047788">
    <property type="entry name" value="LysR-like_Sec_metab"/>
</dbReference>
<dbReference type="InterPro" id="IPR036388">
    <property type="entry name" value="WH-like_DNA-bd_sf"/>
</dbReference>
<dbReference type="Gene3D" id="1.10.10.10">
    <property type="entry name" value="Winged helix-like DNA-binding domain superfamily/Winged helix DNA-binding domain"/>
    <property type="match status" value="1"/>
</dbReference>
<dbReference type="OrthoDB" id="9808620at2"/>
<evidence type="ECO:0000256" key="4">
    <source>
        <dbReference type="ARBA" id="ARBA00023163"/>
    </source>
</evidence>
<keyword evidence="2" id="KW-0805">Transcription regulation</keyword>
<dbReference type="SUPFAM" id="SSF53850">
    <property type="entry name" value="Periplasmic binding protein-like II"/>
    <property type="match status" value="1"/>
</dbReference>
<dbReference type="SUPFAM" id="SSF46785">
    <property type="entry name" value="Winged helix' DNA-binding domain"/>
    <property type="match status" value="1"/>
</dbReference>
<dbReference type="Gene3D" id="3.40.190.290">
    <property type="match status" value="1"/>
</dbReference>
<dbReference type="PROSITE" id="PS50931">
    <property type="entry name" value="HTH_LYSR"/>
    <property type="match status" value="1"/>
</dbReference>
<name>A8ZUD0_DESOH</name>
<accession>A8ZUD0</accession>
<evidence type="ECO:0000256" key="1">
    <source>
        <dbReference type="ARBA" id="ARBA00009437"/>
    </source>
</evidence>
<evidence type="ECO:0000313" key="6">
    <source>
        <dbReference type="EMBL" id="ABW67962.1"/>
    </source>
</evidence>
<evidence type="ECO:0000313" key="7">
    <source>
        <dbReference type="Proteomes" id="UP000008561"/>
    </source>
</evidence>
<keyword evidence="3" id="KW-0238">DNA-binding</keyword>
<dbReference type="RefSeq" id="WP_012175574.1">
    <property type="nucleotide sequence ID" value="NC_009943.1"/>
</dbReference>
<organism evidence="6 7">
    <name type="scientific">Desulfosudis oleivorans (strain DSM 6200 / JCM 39069 / Hxd3)</name>
    <name type="common">Desulfococcus oleovorans</name>
    <dbReference type="NCBI Taxonomy" id="96561"/>
    <lineage>
        <taxon>Bacteria</taxon>
        <taxon>Pseudomonadati</taxon>
        <taxon>Thermodesulfobacteriota</taxon>
        <taxon>Desulfobacteria</taxon>
        <taxon>Desulfobacterales</taxon>
        <taxon>Desulfosudaceae</taxon>
        <taxon>Desulfosudis</taxon>
    </lineage>
</organism>
<sequence>MDLWRLRVFCKVVELRSFSRAAAGVRLSQPTVSSHVKDLEDHFGCRLIDRLGRSVAPTPAGELLYRQASDLLARYDGIEAEMAGYQGRVAGRLVIGGSTIPAGHILPGLIGAYRRAYPQVTVCLLVGDTEKVFFDILSGKAELAVVGGRTADRRIVQQPFLTDEMRVVVPASHPWAGRKTVAVADLAKEPFIVRERGSGTRSALEESLAARGAGIEGLNVVAELGSTEAVVQGIKSGIGVSVLSSMAVAADVRAGMLKALALRGVKLTRVFYLAFLRDRSQSPAANAFCTLIAADRPK</sequence>
<feature type="domain" description="HTH lysR-type" evidence="5">
    <location>
        <begin position="1"/>
        <end position="58"/>
    </location>
</feature>
<dbReference type="AlphaFoldDB" id="A8ZUD0"/>
<evidence type="ECO:0000259" key="5">
    <source>
        <dbReference type="PROSITE" id="PS50931"/>
    </source>
</evidence>
<dbReference type="Pfam" id="PF00126">
    <property type="entry name" value="HTH_1"/>
    <property type="match status" value="1"/>
</dbReference>
<keyword evidence="7" id="KW-1185">Reference proteome</keyword>
<proteinExistence type="inferred from homology"/>
<dbReference type="GO" id="GO:0000976">
    <property type="term" value="F:transcription cis-regulatory region binding"/>
    <property type="evidence" value="ECO:0007669"/>
    <property type="project" value="TreeGrafter"/>
</dbReference>
<evidence type="ECO:0000256" key="3">
    <source>
        <dbReference type="ARBA" id="ARBA00023125"/>
    </source>
</evidence>
<dbReference type="Pfam" id="PF03466">
    <property type="entry name" value="LysR_substrate"/>
    <property type="match status" value="1"/>
</dbReference>
<evidence type="ECO:0000256" key="2">
    <source>
        <dbReference type="ARBA" id="ARBA00023015"/>
    </source>
</evidence>
<keyword evidence="4" id="KW-0804">Transcription</keyword>
<dbReference type="PANTHER" id="PTHR30126:SF40">
    <property type="entry name" value="HTH-TYPE TRANSCRIPTIONAL REGULATOR GLTR"/>
    <property type="match status" value="1"/>
</dbReference>
<dbReference type="eggNOG" id="COG0583">
    <property type="taxonomic scope" value="Bacteria"/>
</dbReference>
<dbReference type="FunFam" id="1.10.10.10:FF:000001">
    <property type="entry name" value="LysR family transcriptional regulator"/>
    <property type="match status" value="1"/>
</dbReference>
<dbReference type="STRING" id="96561.Dole_2158"/>
<dbReference type="InterPro" id="IPR000847">
    <property type="entry name" value="LysR_HTH_N"/>
</dbReference>
<dbReference type="GO" id="GO:0003700">
    <property type="term" value="F:DNA-binding transcription factor activity"/>
    <property type="evidence" value="ECO:0007669"/>
    <property type="project" value="InterPro"/>
</dbReference>
<dbReference type="EMBL" id="CP000859">
    <property type="protein sequence ID" value="ABW67962.1"/>
    <property type="molecule type" value="Genomic_DNA"/>
</dbReference>
<dbReference type="CDD" id="cd08420">
    <property type="entry name" value="PBP2_CysL_like"/>
    <property type="match status" value="1"/>
</dbReference>
<dbReference type="NCBIfam" id="NF040786">
    <property type="entry name" value="LysR_Sec_metab"/>
    <property type="match status" value="1"/>
</dbReference>
<dbReference type="Proteomes" id="UP000008561">
    <property type="component" value="Chromosome"/>
</dbReference>
<dbReference type="eggNOG" id="COG1910">
    <property type="taxonomic scope" value="Bacteria"/>
</dbReference>
<dbReference type="InterPro" id="IPR036390">
    <property type="entry name" value="WH_DNA-bd_sf"/>
</dbReference>
<dbReference type="PRINTS" id="PR00039">
    <property type="entry name" value="HTHLYSR"/>
</dbReference>
<dbReference type="InterPro" id="IPR005119">
    <property type="entry name" value="LysR_subst-bd"/>
</dbReference>
<dbReference type="PANTHER" id="PTHR30126">
    <property type="entry name" value="HTH-TYPE TRANSCRIPTIONAL REGULATOR"/>
    <property type="match status" value="1"/>
</dbReference>
<gene>
    <name evidence="6" type="ordered locus">Dole_2158</name>
</gene>